<keyword evidence="1" id="KW-0472">Membrane</keyword>
<dbReference type="GO" id="GO:0016020">
    <property type="term" value="C:membrane"/>
    <property type="evidence" value="ECO:0007669"/>
    <property type="project" value="TreeGrafter"/>
</dbReference>
<dbReference type="Proteomes" id="UP001489004">
    <property type="component" value="Unassembled WGS sequence"/>
</dbReference>
<organism evidence="2 3">
    <name type="scientific">[Myrmecia] bisecta</name>
    <dbReference type="NCBI Taxonomy" id="41462"/>
    <lineage>
        <taxon>Eukaryota</taxon>
        <taxon>Viridiplantae</taxon>
        <taxon>Chlorophyta</taxon>
        <taxon>core chlorophytes</taxon>
        <taxon>Trebouxiophyceae</taxon>
        <taxon>Trebouxiales</taxon>
        <taxon>Trebouxiaceae</taxon>
        <taxon>Myrmecia</taxon>
    </lineage>
</organism>
<evidence type="ECO:0000256" key="1">
    <source>
        <dbReference type="SAM" id="Phobius"/>
    </source>
</evidence>
<protein>
    <submittedName>
        <fullName evidence="2">Uncharacterized protein</fullName>
    </submittedName>
</protein>
<comment type="caution">
    <text evidence="2">The sequence shown here is derived from an EMBL/GenBank/DDBJ whole genome shotgun (WGS) entry which is preliminary data.</text>
</comment>
<reference evidence="2 3" key="1">
    <citation type="journal article" date="2024" name="Nat. Commun.">
        <title>Phylogenomics reveals the evolutionary origins of lichenization in chlorophyte algae.</title>
        <authorList>
            <person name="Puginier C."/>
            <person name="Libourel C."/>
            <person name="Otte J."/>
            <person name="Skaloud P."/>
            <person name="Haon M."/>
            <person name="Grisel S."/>
            <person name="Petersen M."/>
            <person name="Berrin J.G."/>
            <person name="Delaux P.M."/>
            <person name="Dal Grande F."/>
            <person name="Keller J."/>
        </authorList>
    </citation>
    <scope>NUCLEOTIDE SEQUENCE [LARGE SCALE GENOMIC DNA]</scope>
    <source>
        <strain evidence="2 3">SAG 2043</strain>
    </source>
</reference>
<feature type="transmembrane region" description="Helical" evidence="1">
    <location>
        <begin position="53"/>
        <end position="71"/>
    </location>
</feature>
<name>A0AAW1P860_9CHLO</name>
<evidence type="ECO:0000313" key="3">
    <source>
        <dbReference type="Proteomes" id="UP001489004"/>
    </source>
</evidence>
<keyword evidence="1" id="KW-0812">Transmembrane</keyword>
<keyword evidence="1" id="KW-1133">Transmembrane helix</keyword>
<dbReference type="PANTHER" id="PTHR31735:SF1">
    <property type="entry name" value="VACUOLAR MEMBRANE PROTEIN YPL162C"/>
    <property type="match status" value="1"/>
</dbReference>
<feature type="transmembrane region" description="Helical" evidence="1">
    <location>
        <begin position="151"/>
        <end position="172"/>
    </location>
</feature>
<sequence length="257" mass="27624">MSAPGQCRLLAGPAAISAQLVLAAVAIGALAYKRVKERPQRPWLVWTMDISKQILSAAAAHICGMLIAILVAEGGASHASECAWYFVAFSFDTTLGVSVAVGIHKLAVRQAREWTAIKGLSTDAREPWYSTIAECGNYGDPPSWRRFLIQLVEWCLAVILGRVVCGTVVVLAKGGLVGVAQVLDMIFSGHPALLLFFVMVACPLGMNLVQMLVQDWILKFKQAHHSNGDIEVKAAEDPGVRLLDSPQRAVAPASPVR</sequence>
<dbReference type="Pfam" id="PF12400">
    <property type="entry name" value="STIMATE"/>
    <property type="match status" value="1"/>
</dbReference>
<keyword evidence="3" id="KW-1185">Reference proteome</keyword>
<accession>A0AAW1P860</accession>
<dbReference type="AlphaFoldDB" id="A0AAW1P860"/>
<gene>
    <name evidence="2" type="ORF">WJX72_009098</name>
</gene>
<feature type="transmembrane region" description="Helical" evidence="1">
    <location>
        <begin position="83"/>
        <end position="103"/>
    </location>
</feature>
<feature type="transmembrane region" description="Helical" evidence="1">
    <location>
        <begin position="12"/>
        <end position="32"/>
    </location>
</feature>
<dbReference type="EMBL" id="JALJOR010000019">
    <property type="protein sequence ID" value="KAK9803969.1"/>
    <property type="molecule type" value="Genomic_DNA"/>
</dbReference>
<proteinExistence type="predicted"/>
<dbReference type="PANTHER" id="PTHR31735">
    <property type="entry name" value="VACUOLAR MEMBRANE PROTEIN YPL162C"/>
    <property type="match status" value="1"/>
</dbReference>
<dbReference type="InterPro" id="IPR022127">
    <property type="entry name" value="STIMATE/YPL162C"/>
</dbReference>
<feature type="transmembrane region" description="Helical" evidence="1">
    <location>
        <begin position="192"/>
        <end position="213"/>
    </location>
</feature>
<evidence type="ECO:0000313" key="2">
    <source>
        <dbReference type="EMBL" id="KAK9803969.1"/>
    </source>
</evidence>